<comment type="caution">
    <text evidence="1">The sequence shown here is derived from an EMBL/GenBank/DDBJ whole genome shotgun (WGS) entry which is preliminary data.</text>
</comment>
<dbReference type="EMBL" id="LANX01000001">
    <property type="protein sequence ID" value="KJV69159.1"/>
    <property type="molecule type" value="Genomic_DNA"/>
</dbReference>
<dbReference type="AlphaFoldDB" id="A0A0F3NQJ9"/>
<gene>
    <name evidence="1" type="ORF">NLO413_0536</name>
</gene>
<accession>A0A0F3NQJ9</accession>
<evidence type="ECO:0000313" key="1">
    <source>
        <dbReference type="EMBL" id="KJV69159.1"/>
    </source>
</evidence>
<reference evidence="1 2" key="1">
    <citation type="submission" date="2015-02" db="EMBL/GenBank/DDBJ databases">
        <title>Genome Sequencing of Rickettsiales.</title>
        <authorList>
            <person name="Daugherty S.C."/>
            <person name="Su Q."/>
            <person name="Abolude K."/>
            <person name="Beier-Sexton M."/>
            <person name="Carlyon J.A."/>
            <person name="Carter R."/>
            <person name="Day N.P."/>
            <person name="Dumler S.J."/>
            <person name="Dyachenko V."/>
            <person name="Godinez A."/>
            <person name="Kurtti T.J."/>
            <person name="Lichay M."/>
            <person name="Mullins K.E."/>
            <person name="Ott S."/>
            <person name="Pappas-Brown V."/>
            <person name="Paris D.H."/>
            <person name="Patel P."/>
            <person name="Richards A.L."/>
            <person name="Sadzewicz L."/>
            <person name="Sears K."/>
            <person name="Seidman D."/>
            <person name="Sengamalay N."/>
            <person name="Stenos J."/>
            <person name="Tallon L.J."/>
            <person name="Vincent G."/>
            <person name="Fraser C.M."/>
            <person name="Munderloh U."/>
            <person name="Dunning-Hotopp J.C."/>
        </authorList>
    </citation>
    <scope>NUCLEOTIDE SEQUENCE [LARGE SCALE GENOMIC DNA]</scope>
    <source>
        <strain evidence="1 2">RAC413</strain>
    </source>
</reference>
<evidence type="ECO:0000313" key="2">
    <source>
        <dbReference type="Proteomes" id="UP000033562"/>
    </source>
</evidence>
<organism evidence="1 2">
    <name type="scientific">Candidatus Neoehrlichia procyonis str. RAC413</name>
    <dbReference type="NCBI Taxonomy" id="1359163"/>
    <lineage>
        <taxon>Bacteria</taxon>
        <taxon>Pseudomonadati</taxon>
        <taxon>Pseudomonadota</taxon>
        <taxon>Alphaproteobacteria</taxon>
        <taxon>Rickettsiales</taxon>
        <taxon>Anaplasmataceae</taxon>
        <taxon>Candidatus Neoehrlichia</taxon>
    </lineage>
</organism>
<proteinExistence type="predicted"/>
<dbReference type="Proteomes" id="UP000033562">
    <property type="component" value="Unassembled WGS sequence"/>
</dbReference>
<keyword evidence="2" id="KW-1185">Reference proteome</keyword>
<protein>
    <submittedName>
        <fullName evidence="1">Uncharacterized protein</fullName>
    </submittedName>
</protein>
<name>A0A0F3NQJ9_9RICK</name>
<sequence length="73" mass="8241">MLGIATLSDNSSYITTRYIAGITDKHAKIQLKKGKLFLEFLRKVGKSKKSRKNAKDKCITLDLKSVKITQLRS</sequence>
<dbReference type="STRING" id="1359163.NLO413_0536"/>